<sequence>MIPLPTHPPSHPERPKEVSAPPPTSVMVGPNNGYALIEYENFVEAQNATSKMNGARILGRTISVDWAFIKAPTEYSFGHMVTASAKFKTGVRAFRGWSECIGHAAMGTPMLMLSMNEFHP</sequence>
<dbReference type="EMBL" id="JAVXUO010003099">
    <property type="protein sequence ID" value="KAK2966744.1"/>
    <property type="molecule type" value="Genomic_DNA"/>
</dbReference>
<feature type="domain" description="RRM" evidence="2">
    <location>
        <begin position="29"/>
        <end position="62"/>
    </location>
</feature>
<evidence type="ECO:0000259" key="2">
    <source>
        <dbReference type="Pfam" id="PF00076"/>
    </source>
</evidence>
<dbReference type="Proteomes" id="UP001187471">
    <property type="component" value="Unassembled WGS sequence"/>
</dbReference>
<dbReference type="Pfam" id="PF00076">
    <property type="entry name" value="RRM_1"/>
    <property type="match status" value="1"/>
</dbReference>
<feature type="region of interest" description="Disordered" evidence="1">
    <location>
        <begin position="1"/>
        <end position="24"/>
    </location>
</feature>
<accession>A0AA88QKD4</accession>
<gene>
    <name evidence="3" type="ORF">RJ640_001068</name>
</gene>
<proteinExistence type="predicted"/>
<name>A0AA88QKD4_9ASTE</name>
<dbReference type="Gene3D" id="3.30.70.330">
    <property type="match status" value="1"/>
</dbReference>
<dbReference type="SUPFAM" id="SSF54928">
    <property type="entry name" value="RNA-binding domain, RBD"/>
    <property type="match status" value="1"/>
</dbReference>
<keyword evidence="4" id="KW-1185">Reference proteome</keyword>
<evidence type="ECO:0000313" key="3">
    <source>
        <dbReference type="EMBL" id="KAK2966744.1"/>
    </source>
</evidence>
<protein>
    <recommendedName>
        <fullName evidence="2">RRM domain-containing protein</fullName>
    </recommendedName>
</protein>
<evidence type="ECO:0000313" key="4">
    <source>
        <dbReference type="Proteomes" id="UP001187471"/>
    </source>
</evidence>
<reference evidence="3" key="1">
    <citation type="submission" date="2022-12" db="EMBL/GenBank/DDBJ databases">
        <title>Draft genome assemblies for two species of Escallonia (Escalloniales).</title>
        <authorList>
            <person name="Chanderbali A."/>
            <person name="Dervinis C."/>
            <person name="Anghel I."/>
            <person name="Soltis D."/>
            <person name="Soltis P."/>
            <person name="Zapata F."/>
        </authorList>
    </citation>
    <scope>NUCLEOTIDE SEQUENCE</scope>
    <source>
        <strain evidence="3">UCBG92.1500</strain>
        <tissue evidence="3">Leaf</tissue>
    </source>
</reference>
<dbReference type="InterPro" id="IPR000504">
    <property type="entry name" value="RRM_dom"/>
</dbReference>
<comment type="caution">
    <text evidence="3">The sequence shown here is derived from an EMBL/GenBank/DDBJ whole genome shotgun (WGS) entry which is preliminary data.</text>
</comment>
<dbReference type="InterPro" id="IPR035979">
    <property type="entry name" value="RBD_domain_sf"/>
</dbReference>
<dbReference type="PANTHER" id="PTHR45894">
    <property type="entry name" value="RNA-BINDING PROTEIN 8A"/>
    <property type="match status" value="1"/>
</dbReference>
<organism evidence="3 4">
    <name type="scientific">Escallonia rubra</name>
    <dbReference type="NCBI Taxonomy" id="112253"/>
    <lineage>
        <taxon>Eukaryota</taxon>
        <taxon>Viridiplantae</taxon>
        <taxon>Streptophyta</taxon>
        <taxon>Embryophyta</taxon>
        <taxon>Tracheophyta</taxon>
        <taxon>Spermatophyta</taxon>
        <taxon>Magnoliopsida</taxon>
        <taxon>eudicotyledons</taxon>
        <taxon>Gunneridae</taxon>
        <taxon>Pentapetalae</taxon>
        <taxon>asterids</taxon>
        <taxon>campanulids</taxon>
        <taxon>Escalloniales</taxon>
        <taxon>Escalloniaceae</taxon>
        <taxon>Escallonia</taxon>
    </lineage>
</organism>
<dbReference type="GO" id="GO:0005737">
    <property type="term" value="C:cytoplasm"/>
    <property type="evidence" value="ECO:0007669"/>
    <property type="project" value="InterPro"/>
</dbReference>
<dbReference type="GO" id="GO:0003723">
    <property type="term" value="F:RNA binding"/>
    <property type="evidence" value="ECO:0007669"/>
    <property type="project" value="InterPro"/>
</dbReference>
<evidence type="ECO:0000256" key="1">
    <source>
        <dbReference type="SAM" id="MobiDB-lite"/>
    </source>
</evidence>
<dbReference type="GO" id="GO:0005634">
    <property type="term" value="C:nucleus"/>
    <property type="evidence" value="ECO:0007669"/>
    <property type="project" value="InterPro"/>
</dbReference>
<dbReference type="GO" id="GO:0006396">
    <property type="term" value="P:RNA processing"/>
    <property type="evidence" value="ECO:0007669"/>
    <property type="project" value="InterPro"/>
</dbReference>
<dbReference type="InterPro" id="IPR012677">
    <property type="entry name" value="Nucleotide-bd_a/b_plait_sf"/>
</dbReference>
<dbReference type="AlphaFoldDB" id="A0AA88QKD4"/>
<dbReference type="InterPro" id="IPR008111">
    <property type="entry name" value="RNA-bd_8"/>
</dbReference>